<evidence type="ECO:0000313" key="3">
    <source>
        <dbReference type="EMBL" id="MDQ0225232.1"/>
    </source>
</evidence>
<evidence type="ECO:0000259" key="2">
    <source>
        <dbReference type="PROSITE" id="PS50011"/>
    </source>
</evidence>
<feature type="domain" description="Protein kinase" evidence="2">
    <location>
        <begin position="26"/>
        <end position="266"/>
    </location>
</feature>
<dbReference type="RefSeq" id="WP_174880069.1">
    <property type="nucleotide sequence ID" value="NZ_CADEPK010000097.1"/>
</dbReference>
<accession>A0ABT9Z055</accession>
<keyword evidence="1" id="KW-0547">Nucleotide-binding</keyword>
<dbReference type="SUPFAM" id="SSF56112">
    <property type="entry name" value="Protein kinase-like (PK-like)"/>
    <property type="match status" value="1"/>
</dbReference>
<reference evidence="3 4" key="1">
    <citation type="submission" date="2023-07" db="EMBL/GenBank/DDBJ databases">
        <title>Genomic Encyclopedia of Type Strains, Phase IV (KMG-IV): sequencing the most valuable type-strain genomes for metagenomic binning, comparative biology and taxonomic classification.</title>
        <authorList>
            <person name="Goeker M."/>
        </authorList>
    </citation>
    <scope>NUCLEOTIDE SEQUENCE [LARGE SCALE GENOMIC DNA]</scope>
    <source>
        <strain evidence="3 4">DSM 17723</strain>
    </source>
</reference>
<protein>
    <submittedName>
        <fullName evidence="3">Serine/threonine-protein kinase</fullName>
        <ecNumber evidence="3">2.7.11.1</ecNumber>
    </submittedName>
</protein>
<keyword evidence="4" id="KW-1185">Reference proteome</keyword>
<keyword evidence="3" id="KW-0808">Transferase</keyword>
<sequence length="266" mass="31713">MNKFILKWHEISERPLKIKAQISQKYTIKKLLGKGSYGFTYLVDDKQGTRYVLKQLRKYKMLDDHGRASFQREADILKTLRHSAYPAFYEQFEEDGRSFILMEYKQGFTFEQLIFNENHIYDEKASFYHLERILEIVRPIHNLGIVHRDLRIPNILMNGNEYYIIDFGLARKVSDKKSNEEVNEILAKQLFREIAFKSDFYALGHFVLFLLYSGYEPETRKSRSWEDELELSVTSKKILRKMLQLDEPYHDIEQLLMDVKLFNGGI</sequence>
<comment type="caution">
    <text evidence="3">The sequence shown here is derived from an EMBL/GenBank/DDBJ whole genome shotgun (WGS) entry which is preliminary data.</text>
</comment>
<keyword evidence="1" id="KW-0067">ATP-binding</keyword>
<name>A0ABT9Z055_9BACI</name>
<feature type="binding site" evidence="1">
    <location>
        <position position="54"/>
    </location>
    <ligand>
        <name>ATP</name>
        <dbReference type="ChEBI" id="CHEBI:30616"/>
    </ligand>
</feature>
<dbReference type="EC" id="2.7.11.1" evidence="3"/>
<evidence type="ECO:0000313" key="4">
    <source>
        <dbReference type="Proteomes" id="UP001232245"/>
    </source>
</evidence>
<dbReference type="PROSITE" id="PS00107">
    <property type="entry name" value="PROTEIN_KINASE_ATP"/>
    <property type="match status" value="1"/>
</dbReference>
<keyword evidence="3" id="KW-0418">Kinase</keyword>
<dbReference type="Gene3D" id="1.10.510.10">
    <property type="entry name" value="Transferase(Phosphotransferase) domain 1"/>
    <property type="match status" value="1"/>
</dbReference>
<dbReference type="InterPro" id="IPR017441">
    <property type="entry name" value="Protein_kinase_ATP_BS"/>
</dbReference>
<dbReference type="PROSITE" id="PS50011">
    <property type="entry name" value="PROTEIN_KINASE_DOM"/>
    <property type="match status" value="1"/>
</dbReference>
<dbReference type="InterPro" id="IPR011009">
    <property type="entry name" value="Kinase-like_dom_sf"/>
</dbReference>
<dbReference type="EMBL" id="JAUSTZ010000002">
    <property type="protein sequence ID" value="MDQ0225232.1"/>
    <property type="molecule type" value="Genomic_DNA"/>
</dbReference>
<proteinExistence type="predicted"/>
<dbReference type="Pfam" id="PF00069">
    <property type="entry name" value="Pkinase"/>
    <property type="match status" value="1"/>
</dbReference>
<dbReference type="InterPro" id="IPR000719">
    <property type="entry name" value="Prot_kinase_dom"/>
</dbReference>
<evidence type="ECO:0000256" key="1">
    <source>
        <dbReference type="PROSITE-ProRule" id="PRU10141"/>
    </source>
</evidence>
<dbReference type="PANTHER" id="PTHR24347">
    <property type="entry name" value="SERINE/THREONINE-PROTEIN KINASE"/>
    <property type="match status" value="1"/>
</dbReference>
<dbReference type="SMART" id="SM00220">
    <property type="entry name" value="S_TKc"/>
    <property type="match status" value="1"/>
</dbReference>
<organism evidence="3 4">
    <name type="scientific">Metabacillus niabensis</name>
    <dbReference type="NCBI Taxonomy" id="324854"/>
    <lineage>
        <taxon>Bacteria</taxon>
        <taxon>Bacillati</taxon>
        <taxon>Bacillota</taxon>
        <taxon>Bacilli</taxon>
        <taxon>Bacillales</taxon>
        <taxon>Bacillaceae</taxon>
        <taxon>Metabacillus</taxon>
    </lineage>
</organism>
<dbReference type="Proteomes" id="UP001232245">
    <property type="component" value="Unassembled WGS sequence"/>
</dbReference>
<gene>
    <name evidence="3" type="ORF">J2S02_001561</name>
</gene>
<dbReference type="GO" id="GO:0004674">
    <property type="term" value="F:protein serine/threonine kinase activity"/>
    <property type="evidence" value="ECO:0007669"/>
    <property type="project" value="UniProtKB-EC"/>
</dbReference>